<proteinExistence type="predicted"/>
<dbReference type="AlphaFoldDB" id="A0A6J6ZCC5"/>
<name>A0A6J6ZCC5_9ZZZZ</name>
<accession>A0A6J6ZCC5</accession>
<evidence type="ECO:0000313" key="2">
    <source>
        <dbReference type="EMBL" id="CAB4818163.1"/>
    </source>
</evidence>
<organism evidence="2">
    <name type="scientific">freshwater metagenome</name>
    <dbReference type="NCBI Taxonomy" id="449393"/>
    <lineage>
        <taxon>unclassified sequences</taxon>
        <taxon>metagenomes</taxon>
        <taxon>ecological metagenomes</taxon>
    </lineage>
</organism>
<reference evidence="2" key="1">
    <citation type="submission" date="2020-05" db="EMBL/GenBank/DDBJ databases">
        <authorList>
            <person name="Chiriac C."/>
            <person name="Salcher M."/>
            <person name="Ghai R."/>
            <person name="Kavagutti S V."/>
        </authorList>
    </citation>
    <scope>NUCLEOTIDE SEQUENCE</scope>
</reference>
<protein>
    <submittedName>
        <fullName evidence="2">Unannotated protein</fullName>
    </submittedName>
</protein>
<feature type="region of interest" description="Disordered" evidence="1">
    <location>
        <begin position="14"/>
        <end position="41"/>
    </location>
</feature>
<evidence type="ECO:0000256" key="1">
    <source>
        <dbReference type="SAM" id="MobiDB-lite"/>
    </source>
</evidence>
<sequence>MSVVAAFLLSGLANAGTPFDTASTPESATAPEENARRSMKRPSTEVWCFSSTASLLSIDSGIGPTCWMKMRYSPTAMRTTSIRM</sequence>
<dbReference type="EMBL" id="CAFAAJ010000165">
    <property type="protein sequence ID" value="CAB4818163.1"/>
    <property type="molecule type" value="Genomic_DNA"/>
</dbReference>
<gene>
    <name evidence="2" type="ORF">UFOPK3001_02037</name>
</gene>